<evidence type="ECO:0000256" key="6">
    <source>
        <dbReference type="ARBA" id="ARBA00022892"/>
    </source>
</evidence>
<keyword evidence="7 12" id="KW-0653">Protein transport</keyword>
<dbReference type="Proteomes" id="UP001306508">
    <property type="component" value="Unassembled WGS sequence"/>
</dbReference>
<evidence type="ECO:0000256" key="11">
    <source>
        <dbReference type="ARBA" id="ARBA00045555"/>
    </source>
</evidence>
<dbReference type="SUPFAM" id="SSF64356">
    <property type="entry name" value="SNARE-like"/>
    <property type="match status" value="1"/>
</dbReference>
<dbReference type="Pfam" id="PF01217">
    <property type="entry name" value="Clat_adaptor_s"/>
    <property type="match status" value="1"/>
</dbReference>
<evidence type="ECO:0000256" key="7">
    <source>
        <dbReference type="ARBA" id="ARBA00022927"/>
    </source>
</evidence>
<dbReference type="PANTHER" id="PTHR11043">
    <property type="entry name" value="ZETA-COAT PROTEIN"/>
    <property type="match status" value="1"/>
</dbReference>
<evidence type="ECO:0000256" key="1">
    <source>
        <dbReference type="ARBA" id="ARBA00004255"/>
    </source>
</evidence>
<dbReference type="AlphaFoldDB" id="A0AAN7WPJ7"/>
<keyword evidence="6 12" id="KW-0931">ER-Golgi transport</keyword>
<dbReference type="PANTHER" id="PTHR11043:SF0">
    <property type="entry name" value="COATOMER SUBUNIT ZETA"/>
    <property type="match status" value="1"/>
</dbReference>
<keyword evidence="9 12" id="KW-0472">Membrane</keyword>
<organism evidence="14 15">
    <name type="scientific">Arxiozyma heterogenica</name>
    <dbReference type="NCBI Taxonomy" id="278026"/>
    <lineage>
        <taxon>Eukaryota</taxon>
        <taxon>Fungi</taxon>
        <taxon>Dikarya</taxon>
        <taxon>Ascomycota</taxon>
        <taxon>Saccharomycotina</taxon>
        <taxon>Saccharomycetes</taxon>
        <taxon>Saccharomycetales</taxon>
        <taxon>Saccharomycetaceae</taxon>
        <taxon>Arxiozyma</taxon>
    </lineage>
</organism>
<comment type="similarity">
    <text evidence="2 12">Belongs to the adaptor complexes small subunit family.</text>
</comment>
<evidence type="ECO:0000256" key="9">
    <source>
        <dbReference type="ARBA" id="ARBA00023136"/>
    </source>
</evidence>
<evidence type="ECO:0000259" key="13">
    <source>
        <dbReference type="Pfam" id="PF01217"/>
    </source>
</evidence>
<dbReference type="InterPro" id="IPR011012">
    <property type="entry name" value="Longin-like_dom_sf"/>
</dbReference>
<keyword evidence="10 12" id="KW-0968">Cytoplasmic vesicle</keyword>
<dbReference type="CDD" id="cd14829">
    <property type="entry name" value="Zeta-COP"/>
    <property type="match status" value="1"/>
</dbReference>
<dbReference type="InterPro" id="IPR022775">
    <property type="entry name" value="AP_mu_sigma_su"/>
</dbReference>
<evidence type="ECO:0000256" key="12">
    <source>
        <dbReference type="RuleBase" id="RU366053"/>
    </source>
</evidence>
<dbReference type="EMBL" id="JAWIZZ010000035">
    <property type="protein sequence ID" value="KAK5781548.1"/>
    <property type="molecule type" value="Genomic_DNA"/>
</dbReference>
<evidence type="ECO:0000256" key="4">
    <source>
        <dbReference type="ARBA" id="ARBA00022448"/>
    </source>
</evidence>
<evidence type="ECO:0000313" key="14">
    <source>
        <dbReference type="EMBL" id="KAK5781548.1"/>
    </source>
</evidence>
<evidence type="ECO:0000256" key="2">
    <source>
        <dbReference type="ARBA" id="ARBA00006972"/>
    </source>
</evidence>
<comment type="subunit">
    <text evidence="3 12">Oligomeric complex that consists of at least the alpha, beta, beta', gamma, delta, epsilon and zeta subunits.</text>
</comment>
<proteinExistence type="inferred from homology"/>
<evidence type="ECO:0000256" key="3">
    <source>
        <dbReference type="ARBA" id="ARBA00011775"/>
    </source>
</evidence>
<sequence length="199" mass="22816">MSGLSLYSVQSILILDSQGNRIYAKYYQPPPNVLGHNQHAAFTSFRENELFSSLKKQEDFEKRLIKKTHKQDSEVMLFENKLVFYREYIDLTIYLIGDPNENEIILQTSFNALKNSLELILNNGIDKKNVQENYDMVLLTIDEIVDNGIILETDSQTIASRVSKPPTNDNQLPLDFDKGLLGAWGFAKSKLQERLQQGL</sequence>
<dbReference type="GO" id="GO:0006891">
    <property type="term" value="P:intra-Golgi vesicle-mediated transport"/>
    <property type="evidence" value="ECO:0007669"/>
    <property type="project" value="TreeGrafter"/>
</dbReference>
<dbReference type="Gene3D" id="3.30.450.60">
    <property type="match status" value="1"/>
</dbReference>
<comment type="caution">
    <text evidence="14">The sequence shown here is derived from an EMBL/GenBank/DDBJ whole genome shotgun (WGS) entry which is preliminary data.</text>
</comment>
<reference evidence="15" key="1">
    <citation type="submission" date="2023-07" db="EMBL/GenBank/DDBJ databases">
        <title>A draft genome of Kazachstania heterogenica Y-27499.</title>
        <authorList>
            <person name="Donic C."/>
            <person name="Kralova J.S."/>
            <person name="Fidel L."/>
            <person name="Ben-Dor S."/>
            <person name="Jung S."/>
        </authorList>
    </citation>
    <scope>NUCLEOTIDE SEQUENCE [LARGE SCALE GENOMIC DNA]</scope>
    <source>
        <strain evidence="15">Y27499</strain>
    </source>
</reference>
<dbReference type="GO" id="GO:0006886">
    <property type="term" value="P:intracellular protein transport"/>
    <property type="evidence" value="ECO:0007669"/>
    <property type="project" value="TreeGrafter"/>
</dbReference>
<feature type="domain" description="AP complex mu/sigma subunit" evidence="13">
    <location>
        <begin position="9"/>
        <end position="163"/>
    </location>
</feature>
<keyword evidence="8 12" id="KW-0333">Golgi apparatus</keyword>
<dbReference type="GO" id="GO:0000139">
    <property type="term" value="C:Golgi membrane"/>
    <property type="evidence" value="ECO:0007669"/>
    <property type="project" value="UniProtKB-SubCell"/>
</dbReference>
<dbReference type="InterPro" id="IPR039652">
    <property type="entry name" value="Coatomer_zeta"/>
</dbReference>
<keyword evidence="4 12" id="KW-0813">Transport</keyword>
<protein>
    <recommendedName>
        <fullName evidence="12">Coatomer subunit zeta</fullName>
    </recommendedName>
</protein>
<keyword evidence="5 12" id="KW-0963">Cytoplasm</keyword>
<dbReference type="GO" id="GO:0006890">
    <property type="term" value="P:retrograde vesicle-mediated transport, Golgi to endoplasmic reticulum"/>
    <property type="evidence" value="ECO:0007669"/>
    <property type="project" value="UniProtKB-UniRule"/>
</dbReference>
<accession>A0AAN7WPJ7</accession>
<evidence type="ECO:0000313" key="15">
    <source>
        <dbReference type="Proteomes" id="UP001306508"/>
    </source>
</evidence>
<gene>
    <name evidence="14" type="ORF">RI543_001097</name>
</gene>
<evidence type="ECO:0000256" key="5">
    <source>
        <dbReference type="ARBA" id="ARBA00022490"/>
    </source>
</evidence>
<comment type="subcellular location">
    <subcellularLocation>
        <location evidence="12">Cytoplasm</location>
    </subcellularLocation>
    <subcellularLocation>
        <location evidence="1 12">Golgi apparatus membrane</location>
        <topology evidence="1 12">Peripheral membrane protein</topology>
        <orientation evidence="1 12">Cytoplasmic side</orientation>
    </subcellularLocation>
    <subcellularLocation>
        <location evidence="12">Cytoplasmic vesicle</location>
        <location evidence="12">COPI-coated vesicle membrane</location>
        <topology evidence="12">Peripheral membrane protein</topology>
        <orientation evidence="12">Cytoplasmic side</orientation>
    </subcellularLocation>
</comment>
<evidence type="ECO:0000256" key="8">
    <source>
        <dbReference type="ARBA" id="ARBA00023034"/>
    </source>
</evidence>
<name>A0AAN7WPJ7_9SACH</name>
<dbReference type="FunFam" id="3.30.450.60:FF:000013">
    <property type="entry name" value="Coatomer subunit zeta"/>
    <property type="match status" value="1"/>
</dbReference>
<comment type="function">
    <text evidence="11">The coatomer is a cytosolic protein complex that binds to dilysine motifs and reversibly associates with Golgi non-clathrin-coated vesicles, which further mediate biosynthetic protein transport from the ER, via the Golgi up to the trans Golgi network. Coatomer complex is required for budding from Golgi membranes, and is essential for the retrograde Golgi-to-ER transport of dilysine-tagged proteins. The zeta subunit may be involved in regulating the coat assembly and, hence, the rate of biosynthetic protein transport due to its association-dissociation properties with the coatomer complex.</text>
</comment>
<keyword evidence="15" id="KW-1185">Reference proteome</keyword>
<dbReference type="GO" id="GO:0030126">
    <property type="term" value="C:COPI vesicle coat"/>
    <property type="evidence" value="ECO:0007669"/>
    <property type="project" value="UniProtKB-UniRule"/>
</dbReference>
<evidence type="ECO:0000256" key="10">
    <source>
        <dbReference type="ARBA" id="ARBA00023329"/>
    </source>
</evidence>